<feature type="region of interest" description="Disordered" evidence="1">
    <location>
        <begin position="392"/>
        <end position="411"/>
    </location>
</feature>
<evidence type="ECO:0000313" key="2">
    <source>
        <dbReference type="EMBL" id="KAL1306548.1"/>
    </source>
</evidence>
<dbReference type="GeneID" id="95978937"/>
<reference evidence="2 3" key="1">
    <citation type="submission" date="2024-07" db="EMBL/GenBank/DDBJ databases">
        <title>Draft sequence of the Neodothiora populina.</title>
        <authorList>
            <person name="Drown D.D."/>
            <person name="Schuette U.S."/>
            <person name="Buechlein A.B."/>
            <person name="Rusch D.R."/>
            <person name="Winton L.W."/>
            <person name="Adams G.A."/>
        </authorList>
    </citation>
    <scope>NUCLEOTIDE SEQUENCE [LARGE SCALE GENOMIC DNA]</scope>
    <source>
        <strain evidence="2 3">CPC 39397</strain>
    </source>
</reference>
<feature type="compositionally biased region" description="Polar residues" evidence="1">
    <location>
        <begin position="303"/>
        <end position="319"/>
    </location>
</feature>
<keyword evidence="3" id="KW-1185">Reference proteome</keyword>
<evidence type="ECO:0000313" key="3">
    <source>
        <dbReference type="Proteomes" id="UP001562354"/>
    </source>
</evidence>
<feature type="compositionally biased region" description="Polar residues" evidence="1">
    <location>
        <begin position="326"/>
        <end position="345"/>
    </location>
</feature>
<sequence length="462" mass="48514">MVNDPTPKSSSEDTTKALMATAIMLPVTDWDPRKSMDEFGVMGEKDKIAAIMKNMDRHHRTVRNNILAVKRSSQDTKFPDEHDRLEDERSRLTLYLSSEAGTAQRSALAKSQKARPEHAYAALQTKVPPNQAGGLSIRPSNTNYQQKLIAALDKAPLPQTIDFDAISAPAASVSFGPEVPASGVVSDATDEAIANQAIALALSQYQSLKVYERHMAQSREHYAQLQQKYNSGASNSKFTPGSAFAAGLSSTITASSISADARLARRPSLNPRASSGFHFLPPIQTSASSTSDNALPSKVARTPTVTSPSFKTSNKTNQDPRLALQRRNSAISPSTQTVNDPSYSPMQGIERTVSSMGIGSGAPYPASSTSASVVPAPAAVPALMTGASSSFPAAARDGSFSGSRSGSLSAAATPVAPVAPMWCSGGAGETDDLSSRRSSSAAAAGGAGSMVDVSRDPRRRRG</sequence>
<feature type="compositionally biased region" description="Low complexity" evidence="1">
    <location>
        <begin position="393"/>
        <end position="411"/>
    </location>
</feature>
<gene>
    <name evidence="2" type="ORF">AAFC00_005238</name>
</gene>
<feature type="region of interest" description="Disordered" evidence="1">
    <location>
        <begin position="272"/>
        <end position="348"/>
    </location>
</feature>
<name>A0ABR3PKL1_9PEZI</name>
<dbReference type="EMBL" id="JBFMKM010000004">
    <property type="protein sequence ID" value="KAL1306548.1"/>
    <property type="molecule type" value="Genomic_DNA"/>
</dbReference>
<accession>A0ABR3PKL1</accession>
<organism evidence="2 3">
    <name type="scientific">Neodothiora populina</name>
    <dbReference type="NCBI Taxonomy" id="2781224"/>
    <lineage>
        <taxon>Eukaryota</taxon>
        <taxon>Fungi</taxon>
        <taxon>Dikarya</taxon>
        <taxon>Ascomycota</taxon>
        <taxon>Pezizomycotina</taxon>
        <taxon>Dothideomycetes</taxon>
        <taxon>Dothideomycetidae</taxon>
        <taxon>Dothideales</taxon>
        <taxon>Dothioraceae</taxon>
        <taxon>Neodothiora</taxon>
    </lineage>
</organism>
<evidence type="ECO:0000256" key="1">
    <source>
        <dbReference type="SAM" id="MobiDB-lite"/>
    </source>
</evidence>
<protein>
    <submittedName>
        <fullName evidence="2">Uncharacterized protein</fullName>
    </submittedName>
</protein>
<dbReference type="Proteomes" id="UP001562354">
    <property type="component" value="Unassembled WGS sequence"/>
</dbReference>
<comment type="caution">
    <text evidence="2">The sequence shown here is derived from an EMBL/GenBank/DDBJ whole genome shotgun (WGS) entry which is preliminary data.</text>
</comment>
<dbReference type="RefSeq" id="XP_069202820.1">
    <property type="nucleotide sequence ID" value="XM_069344988.1"/>
</dbReference>
<feature type="region of interest" description="Disordered" evidence="1">
    <location>
        <begin position="419"/>
        <end position="462"/>
    </location>
</feature>
<proteinExistence type="predicted"/>
<feature type="compositionally biased region" description="Polar residues" evidence="1">
    <location>
        <begin position="283"/>
        <end position="294"/>
    </location>
</feature>